<accession>W0AIQ0</accession>
<dbReference type="Proteomes" id="UP000018851">
    <property type="component" value="Chromosome"/>
</dbReference>
<proteinExistence type="predicted"/>
<sequence length="209" mass="22200">MCMAGDSSDTASRARAGFETINAGAPRIRAYDNLKAAADRIRPDTGGAWEATTAAMAAALRAVDTAPNDDAAELATQIEIAAGRTLLAVPASTPEQMIRKLLTAFMTVDGHRWDRSDVNDGDIRALFDEAQLFLTGRDGPQEAATAREPSFMWQHGELRVALQQVGAVLEAATQQECSLQCSLLITAGLDLVSHALAEDDRSDAAEASQ</sequence>
<dbReference type="HOGENOM" id="CLU_1383401_0_0_5"/>
<reference evidence="1 2" key="1">
    <citation type="submission" date="2013-07" db="EMBL/GenBank/DDBJ databases">
        <title>Completed genome of Sphingomonas sanxanigenens NX02.</title>
        <authorList>
            <person name="Ma T."/>
            <person name="Huang H."/>
            <person name="Wu M."/>
            <person name="Li X."/>
            <person name="Li G."/>
        </authorList>
    </citation>
    <scope>NUCLEOTIDE SEQUENCE [LARGE SCALE GENOMIC DNA]</scope>
    <source>
        <strain evidence="1 2">NX02</strain>
    </source>
</reference>
<name>W0AIQ0_9SPHN</name>
<gene>
    <name evidence="1" type="ORF">NX02_19280</name>
</gene>
<protein>
    <submittedName>
        <fullName evidence="1">Uncharacterized protein</fullName>
    </submittedName>
</protein>
<dbReference type="PATRIC" id="fig|1123269.5.peg.3773"/>
<dbReference type="STRING" id="1123269.NX02_19280"/>
<dbReference type="KEGG" id="ssan:NX02_19280"/>
<evidence type="ECO:0000313" key="1">
    <source>
        <dbReference type="EMBL" id="AHE55520.1"/>
    </source>
</evidence>
<dbReference type="AlphaFoldDB" id="W0AIQ0"/>
<keyword evidence="2" id="KW-1185">Reference proteome</keyword>
<evidence type="ECO:0000313" key="2">
    <source>
        <dbReference type="Proteomes" id="UP000018851"/>
    </source>
</evidence>
<dbReference type="EMBL" id="CP006644">
    <property type="protein sequence ID" value="AHE55520.1"/>
    <property type="molecule type" value="Genomic_DNA"/>
</dbReference>
<organism evidence="1 2">
    <name type="scientific">Sphingomonas sanxanigenens DSM 19645 = NX02</name>
    <dbReference type="NCBI Taxonomy" id="1123269"/>
    <lineage>
        <taxon>Bacteria</taxon>
        <taxon>Pseudomonadati</taxon>
        <taxon>Pseudomonadota</taxon>
        <taxon>Alphaproteobacteria</taxon>
        <taxon>Sphingomonadales</taxon>
        <taxon>Sphingomonadaceae</taxon>
        <taxon>Sphingomonas</taxon>
    </lineage>
</organism>